<organism evidence="2 3">
    <name type="scientific">Phocaeicola vulgatus</name>
    <name type="common">Bacteroides vulgatus</name>
    <dbReference type="NCBI Taxonomy" id="821"/>
    <lineage>
        <taxon>Bacteria</taxon>
        <taxon>Pseudomonadati</taxon>
        <taxon>Bacteroidota</taxon>
        <taxon>Bacteroidia</taxon>
        <taxon>Bacteroidales</taxon>
        <taxon>Bacteroidaceae</taxon>
        <taxon>Phocaeicola</taxon>
    </lineage>
</organism>
<dbReference type="AlphaFoldDB" id="A0A414XI12"/>
<reference evidence="2 3" key="1">
    <citation type="submission" date="2018-08" db="EMBL/GenBank/DDBJ databases">
        <title>A genome reference for cultivated species of the human gut microbiota.</title>
        <authorList>
            <person name="Zou Y."/>
            <person name="Xue W."/>
            <person name="Luo G."/>
        </authorList>
    </citation>
    <scope>NUCLEOTIDE SEQUENCE [LARGE SCALE GENOMIC DNA]</scope>
    <source>
        <strain evidence="2 3">AM16-6</strain>
    </source>
</reference>
<name>A0A414XI12_PHOVU</name>
<dbReference type="RefSeq" id="WP_118292602.1">
    <property type="nucleotide sequence ID" value="NZ_QRKA01000059.1"/>
</dbReference>
<proteinExistence type="predicted"/>
<sequence length="458" mass="53265">MPEEKIQIAQGQHDTPAKKEQQPQQQFEQALNTLMKFGGIPFFESFISEIANISPIRKARRDRFFEDDKIEERKKLLRKIDNWIELLEENSSMDNMMDKCSREIEETGILLRSNQHEAIDRVRNLERAYREMKSFYDNTGLDKVKNISIINVSHEQLTDLDNPVFIDHVANELKQNFDRLDLRDNYSLLVLPGYLGSKKVVDKWARIADEYMVQLYSDFADVDNPDDLMEMFYDSKLTGSDTYLQSTSLCCNWITARAKYDELGEEDDMRISPASALAGRIYSTLMSQVTAGSTYGTIYDADAVRFRLLKSELTKLEQMGLVPLVKEFGKVMAFSGKTLFDGPNEGRQTYSVVRVFNHVGKTSMDFFNRIAFETWDPKRQQQTRKELVRYLDSIKGSGKLIKRYEILRLERNDKDLEKHIYFDVFLEPFFPGKSYIMKMHGMKGEDGPINWNTETDEG</sequence>
<gene>
    <name evidence="2" type="ORF">DW193_21805</name>
</gene>
<evidence type="ECO:0000313" key="2">
    <source>
        <dbReference type="EMBL" id="RHH73107.1"/>
    </source>
</evidence>
<dbReference type="Proteomes" id="UP000283713">
    <property type="component" value="Unassembled WGS sequence"/>
</dbReference>
<evidence type="ECO:0000313" key="3">
    <source>
        <dbReference type="Proteomes" id="UP000283713"/>
    </source>
</evidence>
<evidence type="ECO:0000256" key="1">
    <source>
        <dbReference type="SAM" id="MobiDB-lite"/>
    </source>
</evidence>
<dbReference type="GO" id="GO:0033103">
    <property type="term" value="P:protein secretion by the type VI secretion system"/>
    <property type="evidence" value="ECO:0007669"/>
    <property type="project" value="InterPro"/>
</dbReference>
<dbReference type="GO" id="GO:0033104">
    <property type="term" value="C:type VI protein secretion system complex"/>
    <property type="evidence" value="ECO:0007669"/>
    <property type="project" value="InterPro"/>
</dbReference>
<dbReference type="Pfam" id="PF17541">
    <property type="entry name" value="TssC"/>
    <property type="match status" value="1"/>
</dbReference>
<dbReference type="InterPro" id="IPR035576">
    <property type="entry name" value="T6SS_TssC"/>
</dbReference>
<comment type="caution">
    <text evidence="2">The sequence shown here is derived from an EMBL/GenBank/DDBJ whole genome shotgun (WGS) entry which is preliminary data.</text>
</comment>
<protein>
    <submittedName>
        <fullName evidence="2">Type VI secretion system contractile sheath protein TssC</fullName>
    </submittedName>
</protein>
<dbReference type="EMBL" id="QRKA01000059">
    <property type="protein sequence ID" value="RHH73107.1"/>
    <property type="molecule type" value="Genomic_DNA"/>
</dbReference>
<feature type="region of interest" description="Disordered" evidence="1">
    <location>
        <begin position="1"/>
        <end position="22"/>
    </location>
</feature>
<accession>A0A414XI12</accession>